<dbReference type="InterPro" id="IPR014757">
    <property type="entry name" value="Tscrpt_reg_IclR_C"/>
</dbReference>
<dbReference type="PROSITE" id="PS51078">
    <property type="entry name" value="ICLR_ED"/>
    <property type="match status" value="1"/>
</dbReference>
<comment type="caution">
    <text evidence="2">The sequence shown here is derived from an EMBL/GenBank/DDBJ whole genome shotgun (WGS) entry which is preliminary data.</text>
</comment>
<evidence type="ECO:0000259" key="1">
    <source>
        <dbReference type="PROSITE" id="PS51078"/>
    </source>
</evidence>
<gene>
    <name evidence="2" type="primary">kdgR_34</name>
    <name evidence="2" type="ORF">SDC9_121251</name>
</gene>
<dbReference type="PANTHER" id="PTHR30136:SF35">
    <property type="entry name" value="HTH-TYPE TRANSCRIPTIONAL REGULATOR RV1719"/>
    <property type="match status" value="1"/>
</dbReference>
<evidence type="ECO:0000313" key="2">
    <source>
        <dbReference type="EMBL" id="MPM74266.1"/>
    </source>
</evidence>
<dbReference type="Pfam" id="PF01614">
    <property type="entry name" value="IclR_C"/>
    <property type="match status" value="1"/>
</dbReference>
<sequence>MISIARPLLLSLSGQINESVHFCAYNNNSVYVMDQVRSSKNYSLSATVGMIEPLHCSSVGKCILAYRRPETIRALLEDYTFTKYTEQTMTTKEALLENLERIRAQGFALDDEEMAPGVRCIAVPVYDYHNSVRYSIGVSGPKNGLNTATIELYERRMQETAKRLSAEIGSTR</sequence>
<dbReference type="PANTHER" id="PTHR30136">
    <property type="entry name" value="HELIX-TURN-HELIX TRANSCRIPTIONAL REGULATOR, ICLR FAMILY"/>
    <property type="match status" value="1"/>
</dbReference>
<dbReference type="Gene3D" id="3.30.450.40">
    <property type="match status" value="1"/>
</dbReference>
<organism evidence="2">
    <name type="scientific">bioreactor metagenome</name>
    <dbReference type="NCBI Taxonomy" id="1076179"/>
    <lineage>
        <taxon>unclassified sequences</taxon>
        <taxon>metagenomes</taxon>
        <taxon>ecological metagenomes</taxon>
    </lineage>
</organism>
<dbReference type="GO" id="GO:0045892">
    <property type="term" value="P:negative regulation of DNA-templated transcription"/>
    <property type="evidence" value="ECO:0007669"/>
    <property type="project" value="TreeGrafter"/>
</dbReference>
<protein>
    <submittedName>
        <fullName evidence="2">Transcriptional regulator KdgR</fullName>
    </submittedName>
</protein>
<dbReference type="GO" id="GO:0003700">
    <property type="term" value="F:DNA-binding transcription factor activity"/>
    <property type="evidence" value="ECO:0007669"/>
    <property type="project" value="TreeGrafter"/>
</dbReference>
<reference evidence="2" key="1">
    <citation type="submission" date="2019-08" db="EMBL/GenBank/DDBJ databases">
        <authorList>
            <person name="Kucharzyk K."/>
            <person name="Murdoch R.W."/>
            <person name="Higgins S."/>
            <person name="Loffler F."/>
        </authorList>
    </citation>
    <scope>NUCLEOTIDE SEQUENCE</scope>
</reference>
<dbReference type="InterPro" id="IPR029016">
    <property type="entry name" value="GAF-like_dom_sf"/>
</dbReference>
<feature type="domain" description="IclR-ED" evidence="1">
    <location>
        <begin position="1"/>
        <end position="170"/>
    </location>
</feature>
<accession>A0A645CBE7</accession>
<dbReference type="SUPFAM" id="SSF55781">
    <property type="entry name" value="GAF domain-like"/>
    <property type="match status" value="1"/>
</dbReference>
<dbReference type="EMBL" id="VSSQ01025852">
    <property type="protein sequence ID" value="MPM74266.1"/>
    <property type="molecule type" value="Genomic_DNA"/>
</dbReference>
<dbReference type="AlphaFoldDB" id="A0A645CBE7"/>
<name>A0A645CBE7_9ZZZZ</name>
<dbReference type="GO" id="GO:0003677">
    <property type="term" value="F:DNA binding"/>
    <property type="evidence" value="ECO:0007669"/>
    <property type="project" value="TreeGrafter"/>
</dbReference>
<proteinExistence type="predicted"/>
<dbReference type="InterPro" id="IPR050707">
    <property type="entry name" value="HTH_MetabolicPath_Reg"/>
</dbReference>